<feature type="compositionally biased region" description="Basic and acidic residues" evidence="4">
    <location>
        <begin position="2081"/>
        <end position="2093"/>
    </location>
</feature>
<evidence type="ECO:0000256" key="1">
    <source>
        <dbReference type="ARBA" id="ARBA00004613"/>
    </source>
</evidence>
<gene>
    <name evidence="7" type="ORF">WFP14_11335</name>
</gene>
<dbReference type="PANTHER" id="PTHR12338:SF8">
    <property type="entry name" value="HEME_HEMOPEXIN-BINDING PROTEIN"/>
    <property type="match status" value="1"/>
</dbReference>
<evidence type="ECO:0000256" key="3">
    <source>
        <dbReference type="ARBA" id="ARBA00022729"/>
    </source>
</evidence>
<name>A0ABW9EZG5_9GAMM</name>
<dbReference type="InterPro" id="IPR012334">
    <property type="entry name" value="Pectin_lyas_fold"/>
</dbReference>
<dbReference type="RefSeq" id="WP_408573551.1">
    <property type="nucleotide sequence ID" value="NZ_JBBEST010000004.1"/>
</dbReference>
<comment type="subcellular location">
    <subcellularLocation>
        <location evidence="1">Secreted</location>
    </subcellularLocation>
</comment>
<evidence type="ECO:0000256" key="5">
    <source>
        <dbReference type="SAM" id="Phobius"/>
    </source>
</evidence>
<keyword evidence="5" id="KW-0472">Membrane</keyword>
<keyword evidence="5" id="KW-1133">Transmembrane helix</keyword>
<dbReference type="SUPFAM" id="SSF51126">
    <property type="entry name" value="Pectin lyase-like"/>
    <property type="match status" value="1"/>
</dbReference>
<keyword evidence="2" id="KW-0964">Secreted</keyword>
<dbReference type="InterPro" id="IPR024973">
    <property type="entry name" value="ESPR"/>
</dbReference>
<dbReference type="InterPro" id="IPR008638">
    <property type="entry name" value="FhaB/CdiA-like_TPS"/>
</dbReference>
<dbReference type="Gene3D" id="2.160.20.10">
    <property type="entry name" value="Single-stranded right-handed beta-helix, Pectin lyase-like"/>
    <property type="match status" value="1"/>
</dbReference>
<accession>A0ABW9EZG5</accession>
<sequence length="2209" mass="223658">MNSKLYKLIFCRRLGCLIAVGELTRVYGRSFSSFGKKIINDSHTKVGKLSCLAILTGLALGTLPLLVFAHPSLPVNGNIVVGQGRMDVNNTTFTVTQQSDKLAINWGSFDIAQGNSVIYNQPGQQSIALNRVLGRDVSQIYGNLKANGQVFLLNPNGILFGKNAQVDVGGLVASTKSMSDHDFISGCYTLTSQKQEGKLVNQANLRTTEGGYIALIGQQVDNQASGAINTPQGKVALASGSRVTLSLDHGNLLGVQVQGEQINTLLQNGGLIQADGGVIQLTTHGKEMLMNTVIDNTGILQARGLSEKNGVIYLNGGNEGVVSQQGTINVSSQKGNGGNVILIGENIHLVAASKIDARGATGSGKVLVGGDWQGKNKLIKNARSVVMDSGANIDVSSTHQGAGGTTVLWSEHYTGFYGDIHARGGLQSGDGGQVETSSKRNLQSFGQVDVSAMLGNSGSWLLDPVEVNIVGSGAENGVSVQVGDIPVGYAKNAQIFAPMANITQILNTSINAQLDKGTNVTITTSNGSLTSCRWCNITLQADINKTAGGDAMLTLQADGNIVISSHNITATAGKLNLNLLAGNSIVDSIITLNNSDVLLNGGDLLAKNANKNNTARISIMGWRYQVGNLTLEGNTSVASQVGVNISNSANIIVAGKTRITGESSNANRQGWRGIDISGGSVLTGAGDMLFTMISNSKSSWMGTFTNATVISDKNITFQANTNGSASGGIDFTNGNVVAKSGSVLLDVNGGVITQTNYGLRVQNSQISGDNINVGVNVTGANGFLLKDSNITAVAGNISTNATTNNKGIFISGNTNLNASSNIKLQGITTNSTVAGADAIIIKGNTSSIQVNMTAGGNVSMTAVNSGTAVGSTVAVDYANIKSHNGDFNLNISGVKGSHFSNANISADNIILNGNVSDNDVVVMTNTFLTAKGDINANLSSPNHKALYFKGNGGINAGQNISVAVNTSGESVEAVTITGTTSNRMNVKVGKDISIIANNHGTMTGAGIGIDYVNFEAKNGNFTANNNGSKSIGIANASIRANEVNLISNTSRADGVVIREANITTLTGNINANATSTNRGIVIRQNTTLSAQKDLMLAATSSSASEAIIVQGLSDESRSTLIAQGNVSLKGNNTQGANPRSSVNLANVSLTSVGRNIDINSSSTGNGDVYFNNVDLNTAVGNVAVYSEALSALSTAENSVLSLGGNNSIKAQSGSLIGKAIYTNQGVGALFRANSSLSVDGNIAIQGETDGRGTARNGMAFYGANTLNIAKGSQLSLLGENTGSQITAGGNGISYLSPKDLTINNNGSLKMEGHSTSGTGINFPVSNNTVVLNGEGETLIQGSSVVGSGVAISGVINNGSGPVTIEGTSTYGSGVHLFSAEHQINRINVAGSSIQAEGLHISGNATITDTALTGKSINGSGMKVDSLPGSGVISHTVLDNATLNGRSAHGIGIETSSDINGIHQSMINGTTDGFGYGIDIAENLHVTGTSETDLLTLQGVATTGSGIGIKLNGNNDLSNTSLNGSAIDGIALDISGSLTNSGNTQLNGIALGDGVGVQINGTLSKGTVNGTSDSGVGVQISGSLDDSRINGISASGNGVRADAETVLNNTMLKGASPDGKGIEITGNLSGNYGSSVHGETTNGIGVDIHQNATLTGSGADDLLGVTGDVIGGIGTGVQLNGNNTLDNTTLAGNATDGTGIDIGGSLISKGHSTVDGKATDGGYGVQLNGAIAGGTVNGTSDIGSGIKVDGDSELDNATLNGNSPEGKGIEIAANLTGNHGSAVHGETAEGSGVDIGPNAMLTGGGADDLLGVTGNAIGDVGTGVQLNGNNTLDNTTLAGNTTDGAGIDIDGPLTNKGNSTIDGKATDGGYGVQLNGAISGGTVNGTSDTASGIKVDGDSELDNATLNGNSPNGKAIEIVANLTGNHGSAVHGETAEGIGVDIGQNATLTGGGTDDLLAVTGNASGDIGTGVQLDGNNTLDNTTLAGNATDGHGVEITGPVSNTGNTTINGNATGDGHGVHIDGSMSGGLVNGHSANNHGIFLNNKAVITEMALGGNTGSDKPPMFIALPENIGSNITINGKPVDKHSSDGRTKPDPASAQTPISTPALTQISTPTPTSTLLSERKTISKQIAPPQEESKFGSLLIKRNQILSSLDEQILPPPVVTESERDIAANISIAVCIPKGVATERGSCDTHILGKWKPLTKISGQE</sequence>
<dbReference type="InterPro" id="IPR006626">
    <property type="entry name" value="PbH1"/>
</dbReference>
<dbReference type="InterPro" id="IPR050909">
    <property type="entry name" value="Bact_Autotransporter_VF"/>
</dbReference>
<evidence type="ECO:0000256" key="2">
    <source>
        <dbReference type="ARBA" id="ARBA00022525"/>
    </source>
</evidence>
<reference evidence="7 8" key="1">
    <citation type="journal article" date="2024" name="Infect. Genet. Evol.">
        <title>Characteristics and comparative genome analysis of Yersinia enterocolitica and related species associated with human infections in Switzerland 2019-2023.</title>
        <authorList>
            <person name="Stevens M.J.A."/>
            <person name="Horlbog J.A."/>
            <person name="Diethelm A."/>
            <person name="Stephan R."/>
            <person name="Nuesch-Inderbinen M."/>
        </authorList>
    </citation>
    <scope>NUCLEOTIDE SEQUENCE [LARGE SCALE GENOMIC DNA]</scope>
    <source>
        <strain evidence="7 8">N20-0302</strain>
    </source>
</reference>
<proteinExistence type="predicted"/>
<evidence type="ECO:0000256" key="4">
    <source>
        <dbReference type="SAM" id="MobiDB-lite"/>
    </source>
</evidence>
<dbReference type="SMART" id="SM00710">
    <property type="entry name" value="PbH1"/>
    <property type="match status" value="17"/>
</dbReference>
<evidence type="ECO:0000313" key="7">
    <source>
        <dbReference type="EMBL" id="MFM1347148.1"/>
    </source>
</evidence>
<dbReference type="NCBIfam" id="TIGR01901">
    <property type="entry name" value="adhes_NPXG"/>
    <property type="match status" value="1"/>
</dbReference>
<feature type="transmembrane region" description="Helical" evidence="5">
    <location>
        <begin position="49"/>
        <end position="69"/>
    </location>
</feature>
<keyword evidence="5" id="KW-0812">Transmembrane</keyword>
<dbReference type="Proteomes" id="UP001629523">
    <property type="component" value="Unassembled WGS sequence"/>
</dbReference>
<comment type="caution">
    <text evidence="7">The sequence shown here is derived from an EMBL/GenBank/DDBJ whole genome shotgun (WGS) entry which is preliminary data.</text>
</comment>
<feature type="region of interest" description="Disordered" evidence="4">
    <location>
        <begin position="2076"/>
        <end position="2117"/>
    </location>
</feature>
<keyword evidence="8" id="KW-1185">Reference proteome</keyword>
<dbReference type="EMBL" id="JBBEST010000004">
    <property type="protein sequence ID" value="MFM1347148.1"/>
    <property type="molecule type" value="Genomic_DNA"/>
</dbReference>
<dbReference type="PANTHER" id="PTHR12338">
    <property type="entry name" value="AUTOTRANSPORTER"/>
    <property type="match status" value="1"/>
</dbReference>
<keyword evidence="3" id="KW-0732">Signal</keyword>
<feature type="domain" description="Filamentous haemagglutinin FhaB/tRNA nuclease CdiA-like TPS" evidence="6">
    <location>
        <begin position="70"/>
        <end position="182"/>
    </location>
</feature>
<dbReference type="InterPro" id="IPR011050">
    <property type="entry name" value="Pectin_lyase_fold/virulence"/>
</dbReference>
<organism evidence="7 8">
    <name type="scientific">Yersinia proxima</name>
    <dbReference type="NCBI Taxonomy" id="2890316"/>
    <lineage>
        <taxon>Bacteria</taxon>
        <taxon>Pseudomonadati</taxon>
        <taxon>Pseudomonadota</taxon>
        <taxon>Gammaproteobacteria</taxon>
        <taxon>Enterobacterales</taxon>
        <taxon>Yersiniaceae</taxon>
        <taxon>Yersinia</taxon>
    </lineage>
</organism>
<feature type="compositionally biased region" description="Polar residues" evidence="4">
    <location>
        <begin position="2097"/>
        <end position="2110"/>
    </location>
</feature>
<dbReference type="Pfam" id="PF05860">
    <property type="entry name" value="TPS"/>
    <property type="match status" value="1"/>
</dbReference>
<evidence type="ECO:0000259" key="6">
    <source>
        <dbReference type="SMART" id="SM00912"/>
    </source>
</evidence>
<dbReference type="SMART" id="SM00912">
    <property type="entry name" value="Haemagg_act"/>
    <property type="match status" value="1"/>
</dbReference>
<protein>
    <submittedName>
        <fullName evidence="7">Filamentous hemagglutinin N-terminal domain-containing protein</fullName>
    </submittedName>
</protein>
<dbReference type="Pfam" id="PF13018">
    <property type="entry name" value="ESPR"/>
    <property type="match status" value="1"/>
</dbReference>
<evidence type="ECO:0000313" key="8">
    <source>
        <dbReference type="Proteomes" id="UP001629523"/>
    </source>
</evidence>